<feature type="domain" description="HRDC" evidence="7">
    <location>
        <begin position="226"/>
        <end position="306"/>
    </location>
</feature>
<evidence type="ECO:0000313" key="9">
    <source>
        <dbReference type="Proteomes" id="UP000229044"/>
    </source>
</evidence>
<dbReference type="Pfam" id="PF00570">
    <property type="entry name" value="HRDC"/>
    <property type="match status" value="1"/>
</dbReference>
<dbReference type="GO" id="GO:0042780">
    <property type="term" value="P:tRNA 3'-end processing"/>
    <property type="evidence" value="ECO:0007669"/>
    <property type="project" value="UniProtKB-UniRule"/>
</dbReference>
<dbReference type="SUPFAM" id="SSF47819">
    <property type="entry name" value="HRDC-like"/>
    <property type="match status" value="2"/>
</dbReference>
<dbReference type="Pfam" id="PF01612">
    <property type="entry name" value="DNA_pol_A_exo1"/>
    <property type="match status" value="1"/>
</dbReference>
<dbReference type="OrthoDB" id="9800549at2"/>
<comment type="catalytic activity">
    <reaction evidence="6">
        <text>Exonucleolytic cleavage that removes extra residues from the 3'-terminus of tRNA to produce 5'-mononucleotides.</text>
        <dbReference type="EC" id="3.1.13.5"/>
    </reaction>
</comment>
<dbReference type="InterPro" id="IPR002562">
    <property type="entry name" value="3'-5'_exonuclease_dom"/>
</dbReference>
<dbReference type="Gene3D" id="3.30.420.10">
    <property type="entry name" value="Ribonuclease H-like superfamily/Ribonuclease H"/>
    <property type="match status" value="1"/>
</dbReference>
<dbReference type="RefSeq" id="WP_099616410.1">
    <property type="nucleotide sequence ID" value="NZ_KZ319339.1"/>
</dbReference>
<evidence type="ECO:0000256" key="3">
    <source>
        <dbReference type="ARBA" id="ARBA00022722"/>
    </source>
</evidence>
<sequence>MDISAQAAAAVDVPPAPASIHWIREPEALNRWLDRAPGKPLALDTEFERVNTFYPIPGLVQLGLDGEFCLVDPAVAEQSRRFREMLADPATPKLLYAMSEDLELFRQWLNLEPAGVIDLQIGAAMAGAGFSLGYARLVETLFGETLDKSVTRSDWLARPLSEAQQRYAIEDIRFLEPMYEWVTGLLRKRGLEAALAEESTRFADELAGQEDPDNHYLKLRGGWSLTPQQQGVLRELVRWRELECQKQDRPRNRVLSDALLIAIAENMPGSQRELSNIQGVPSGAVRRYGDTVIELVSKGATADNSGLERIAPPLSRDQQGFFKHLKRLFRKAAEDADIPMELLAPRKRLEKVVQHRDLGQHEFFQGWRAQILAPVRADIEELLKS</sequence>
<dbReference type="InterPro" id="IPR002121">
    <property type="entry name" value="HRDC_dom"/>
</dbReference>
<evidence type="ECO:0000256" key="5">
    <source>
        <dbReference type="ARBA" id="ARBA00022839"/>
    </source>
</evidence>
<evidence type="ECO:0000256" key="4">
    <source>
        <dbReference type="ARBA" id="ARBA00022801"/>
    </source>
</evidence>
<evidence type="ECO:0000313" key="8">
    <source>
        <dbReference type="EMBL" id="PHQ26327.1"/>
    </source>
</evidence>
<keyword evidence="4 6" id="KW-0378">Hydrolase</keyword>
<keyword evidence="2 6" id="KW-0819">tRNA processing</keyword>
<dbReference type="GO" id="GO:0033890">
    <property type="term" value="F:ribonuclease D activity"/>
    <property type="evidence" value="ECO:0007669"/>
    <property type="project" value="UniProtKB-UniRule"/>
</dbReference>
<dbReference type="GO" id="GO:0008408">
    <property type="term" value="F:3'-5' exonuclease activity"/>
    <property type="evidence" value="ECO:0007669"/>
    <property type="project" value="InterPro"/>
</dbReference>
<dbReference type="PANTHER" id="PTHR47649:SF1">
    <property type="entry name" value="RIBONUCLEASE D"/>
    <property type="match status" value="1"/>
</dbReference>
<keyword evidence="3 6" id="KW-0540">Nuclease</keyword>
<dbReference type="PANTHER" id="PTHR47649">
    <property type="entry name" value="RIBONUCLEASE D"/>
    <property type="match status" value="1"/>
</dbReference>
<comment type="function">
    <text evidence="6">Exonuclease involved in the 3' processing of various precursor tRNAs. Initiates hydrolysis at the 3'-terminus of an RNA molecule and releases 5'-mononucleotides.</text>
</comment>
<dbReference type="InterPro" id="IPR012337">
    <property type="entry name" value="RNaseH-like_sf"/>
</dbReference>
<dbReference type="SMART" id="SM00341">
    <property type="entry name" value="HRDC"/>
    <property type="match status" value="1"/>
</dbReference>
<dbReference type="Proteomes" id="UP000229044">
    <property type="component" value="Unassembled WGS sequence"/>
</dbReference>
<evidence type="ECO:0000256" key="1">
    <source>
        <dbReference type="ARBA" id="ARBA00022490"/>
    </source>
</evidence>
<dbReference type="CDD" id="cd06142">
    <property type="entry name" value="RNaseD_exo"/>
    <property type="match status" value="1"/>
</dbReference>
<evidence type="ECO:0000256" key="2">
    <source>
        <dbReference type="ARBA" id="ARBA00022694"/>
    </source>
</evidence>
<dbReference type="SUPFAM" id="SSF53098">
    <property type="entry name" value="Ribonuclease H-like"/>
    <property type="match status" value="1"/>
</dbReference>
<dbReference type="GO" id="GO:0003676">
    <property type="term" value="F:nucleic acid binding"/>
    <property type="evidence" value="ECO:0007669"/>
    <property type="project" value="InterPro"/>
</dbReference>
<dbReference type="Pfam" id="PF21293">
    <property type="entry name" value="RNAseD_HRDC_C"/>
    <property type="match status" value="1"/>
</dbReference>
<dbReference type="InterPro" id="IPR048579">
    <property type="entry name" value="RNAseD_HRDC_C"/>
</dbReference>
<evidence type="ECO:0000259" key="7">
    <source>
        <dbReference type="PROSITE" id="PS50967"/>
    </source>
</evidence>
<comment type="caution">
    <text evidence="8">The sequence shown here is derived from an EMBL/GenBank/DDBJ whole genome shotgun (WGS) entry which is preliminary data.</text>
</comment>
<dbReference type="InterPro" id="IPR044876">
    <property type="entry name" value="HRDC_dom_sf"/>
</dbReference>
<dbReference type="InterPro" id="IPR010997">
    <property type="entry name" value="HRDC-like_sf"/>
</dbReference>
<dbReference type="InterPro" id="IPR006292">
    <property type="entry name" value="RNase_D"/>
</dbReference>
<comment type="similarity">
    <text evidence="6">Belongs to the RNase D family.</text>
</comment>
<gene>
    <name evidence="6" type="primary">rnd</name>
    <name evidence="8" type="ORF">CLH62_01625</name>
</gene>
<dbReference type="EMBL" id="NTFI01000001">
    <property type="protein sequence ID" value="PHQ26327.1"/>
    <property type="molecule type" value="Genomic_DNA"/>
</dbReference>
<name>A0A2G1VHR8_9GAMM</name>
<dbReference type="Gene3D" id="1.10.150.80">
    <property type="entry name" value="HRDC domain"/>
    <property type="match status" value="2"/>
</dbReference>
<reference evidence="8 9" key="1">
    <citation type="submission" date="2017-09" db="EMBL/GenBank/DDBJ databases">
        <title>The draft genome sequences of Marinobacter guineae M3B.</title>
        <authorList>
            <person name="Cao J."/>
        </authorList>
    </citation>
    <scope>NUCLEOTIDE SEQUENCE [LARGE SCALE GENOMIC DNA]</scope>
    <source>
        <strain evidence="8 9">M3B</strain>
    </source>
</reference>
<dbReference type="HAMAP" id="MF_01899">
    <property type="entry name" value="RNase_D"/>
    <property type="match status" value="1"/>
</dbReference>
<dbReference type="SMART" id="SM00474">
    <property type="entry name" value="35EXOc"/>
    <property type="match status" value="1"/>
</dbReference>
<comment type="cofactor">
    <cofactor evidence="6">
        <name>a divalent metal cation</name>
        <dbReference type="ChEBI" id="CHEBI:60240"/>
    </cofactor>
</comment>
<evidence type="ECO:0000256" key="6">
    <source>
        <dbReference type="HAMAP-Rule" id="MF_01899"/>
    </source>
</evidence>
<proteinExistence type="inferred from homology"/>
<dbReference type="InterPro" id="IPR051086">
    <property type="entry name" value="RNase_D-like"/>
</dbReference>
<dbReference type="GO" id="GO:0000166">
    <property type="term" value="F:nucleotide binding"/>
    <property type="evidence" value="ECO:0007669"/>
    <property type="project" value="InterPro"/>
</dbReference>
<comment type="subcellular location">
    <subcellularLocation>
        <location evidence="6">Cytoplasm</location>
    </subcellularLocation>
</comment>
<dbReference type="GO" id="GO:0005737">
    <property type="term" value="C:cytoplasm"/>
    <property type="evidence" value="ECO:0007669"/>
    <property type="project" value="UniProtKB-SubCell"/>
</dbReference>
<keyword evidence="5 6" id="KW-0269">Exonuclease</keyword>
<keyword evidence="1 6" id="KW-0963">Cytoplasm</keyword>
<organism evidence="8 9">
    <name type="scientific">Marinobacter guineae</name>
    <dbReference type="NCBI Taxonomy" id="432303"/>
    <lineage>
        <taxon>Bacteria</taxon>
        <taxon>Pseudomonadati</taxon>
        <taxon>Pseudomonadota</taxon>
        <taxon>Gammaproteobacteria</taxon>
        <taxon>Pseudomonadales</taxon>
        <taxon>Marinobacteraceae</taxon>
        <taxon>Marinobacter</taxon>
    </lineage>
</organism>
<dbReference type="PROSITE" id="PS50967">
    <property type="entry name" value="HRDC"/>
    <property type="match status" value="1"/>
</dbReference>
<dbReference type="AlphaFoldDB" id="A0A2G1VHR8"/>
<accession>A0A2G1VHR8</accession>
<protein>
    <recommendedName>
        <fullName evidence="6">Ribonuclease D</fullName>
        <shortName evidence="6">RNase D</shortName>
        <ecNumber evidence="6">3.1.13.5</ecNumber>
    </recommendedName>
</protein>
<dbReference type="EC" id="3.1.13.5" evidence="6"/>
<dbReference type="InterPro" id="IPR036397">
    <property type="entry name" value="RNaseH_sf"/>
</dbReference>
<keyword evidence="9" id="KW-1185">Reference proteome</keyword>